<dbReference type="Gene3D" id="3.40.50.1950">
    <property type="entry name" value="Flavin prenyltransferase-like"/>
    <property type="match status" value="1"/>
</dbReference>
<reference evidence="6" key="1">
    <citation type="submission" date="2007-02" db="EMBL/GenBank/DDBJ databases">
        <title>Complete sequence of Pyrobaculum calidifontis JCM 11548.</title>
        <authorList>
            <consortium name="US DOE Joint Genome Institute"/>
            <person name="Copeland A."/>
            <person name="Lucas S."/>
            <person name="Lapidus A."/>
            <person name="Barry K."/>
            <person name="Glavina del Rio T."/>
            <person name="Dalin E."/>
            <person name="Tice H."/>
            <person name="Pitluck S."/>
            <person name="Chain P."/>
            <person name="Malfatti S."/>
            <person name="Shin M."/>
            <person name="Vergez L."/>
            <person name="Schmutz J."/>
            <person name="Larimer F."/>
            <person name="Land M."/>
            <person name="Hauser L."/>
            <person name="Kyrpides N."/>
            <person name="Mikhailova N."/>
            <person name="Cozen A.E."/>
            <person name="Fitz-Gibbon S.T."/>
            <person name="House C.H."/>
            <person name="Saltikov C."/>
            <person name="Lowe T.M."/>
            <person name="Richardson P."/>
        </authorList>
    </citation>
    <scope>NUCLEOTIDE SEQUENCE [LARGE SCALE GENOMIC DNA]</scope>
    <source>
        <strain evidence="6">JCM 11548</strain>
    </source>
</reference>
<keyword evidence="3" id="KW-0288">FMN</keyword>
<evidence type="ECO:0000256" key="2">
    <source>
        <dbReference type="ARBA" id="ARBA00023239"/>
    </source>
</evidence>
<dbReference type="SUPFAM" id="SSF102645">
    <property type="entry name" value="CoaB-like"/>
    <property type="match status" value="1"/>
</dbReference>
<gene>
    <name evidence="3" type="primary">coaBC</name>
    <name evidence="6" type="ordered locus">Pcal_0771</name>
</gene>
<dbReference type="GO" id="GO:0004633">
    <property type="term" value="F:phosphopantothenoylcysteine decarboxylase activity"/>
    <property type="evidence" value="ECO:0007669"/>
    <property type="project" value="UniProtKB-UniRule"/>
</dbReference>
<dbReference type="KEGG" id="pcl:Pcal_0771"/>
<comment type="similarity">
    <text evidence="3">In the N-terminal section; belongs to the HFCD (homo-oligomeric flavin containing Cys decarboxylase) superfamily.</text>
</comment>
<evidence type="ECO:0000313" key="7">
    <source>
        <dbReference type="Proteomes" id="UP000001431"/>
    </source>
</evidence>
<dbReference type="InterPro" id="IPR007085">
    <property type="entry name" value="DNA/pantothenate-metab_flavo_C"/>
</dbReference>
<dbReference type="GO" id="GO:0004632">
    <property type="term" value="F:phosphopantothenate--cysteine ligase activity"/>
    <property type="evidence" value="ECO:0007669"/>
    <property type="project" value="UniProtKB-UniRule"/>
</dbReference>
<comment type="similarity">
    <text evidence="3">In the C-terminal section; belongs to the PPC synthetase family.</text>
</comment>
<dbReference type="Proteomes" id="UP000001431">
    <property type="component" value="Chromosome"/>
</dbReference>
<evidence type="ECO:0000256" key="3">
    <source>
        <dbReference type="HAMAP-Rule" id="MF_02225"/>
    </source>
</evidence>
<keyword evidence="3" id="KW-0285">Flavoprotein</keyword>
<dbReference type="EMBL" id="CP000561">
    <property type="protein sequence ID" value="ABO08197.1"/>
    <property type="molecule type" value="Genomic_DNA"/>
</dbReference>
<evidence type="ECO:0000313" key="6">
    <source>
        <dbReference type="EMBL" id="ABO08197.1"/>
    </source>
</evidence>
<keyword evidence="7" id="KW-1185">Reference proteome</keyword>
<dbReference type="GO" id="GO:0015937">
    <property type="term" value="P:coenzyme A biosynthetic process"/>
    <property type="evidence" value="ECO:0007669"/>
    <property type="project" value="UniProtKB-UniRule"/>
</dbReference>
<keyword evidence="3" id="KW-0511">Multifunctional enzyme</keyword>
<evidence type="ECO:0000259" key="5">
    <source>
        <dbReference type="Pfam" id="PF04127"/>
    </source>
</evidence>
<dbReference type="GO" id="GO:0071513">
    <property type="term" value="C:phosphopantothenoylcysteine decarboxylase complex"/>
    <property type="evidence" value="ECO:0007669"/>
    <property type="project" value="TreeGrafter"/>
</dbReference>
<dbReference type="GO" id="GO:0015941">
    <property type="term" value="P:pantothenate catabolic process"/>
    <property type="evidence" value="ECO:0007669"/>
    <property type="project" value="InterPro"/>
</dbReference>
<dbReference type="InterPro" id="IPR005252">
    <property type="entry name" value="CoaBC"/>
</dbReference>
<organism evidence="6 7">
    <name type="scientific">Pyrobaculum calidifontis (strain DSM 21063 / JCM 11548 / VA1)</name>
    <dbReference type="NCBI Taxonomy" id="410359"/>
    <lineage>
        <taxon>Archaea</taxon>
        <taxon>Thermoproteota</taxon>
        <taxon>Thermoprotei</taxon>
        <taxon>Thermoproteales</taxon>
        <taxon>Thermoproteaceae</taxon>
        <taxon>Pyrobaculum</taxon>
    </lineage>
</organism>
<feature type="domain" description="DNA/pantothenate metabolism flavoprotein C-terminal" evidence="5">
    <location>
        <begin position="187"/>
        <end position="394"/>
    </location>
</feature>
<dbReference type="GO" id="GO:0046872">
    <property type="term" value="F:metal ion binding"/>
    <property type="evidence" value="ECO:0007669"/>
    <property type="project" value="UniProtKB-KW"/>
</dbReference>
<comment type="caution">
    <text evidence="3">Lacks conserved residue(s) required for the propagation of feature annotation.</text>
</comment>
<protein>
    <recommendedName>
        <fullName evidence="3">Coenzyme A biosynthesis bifunctional protein CoaBC</fullName>
    </recommendedName>
    <alternativeName>
        <fullName evidence="3">DNA/pantothenate metabolism flavoprotein</fullName>
    </alternativeName>
    <alternativeName>
        <fullName evidence="3">Phosphopantothenoylcysteine synthetase/decarboxylase</fullName>
        <shortName evidence="3">PPCS-PPCDC</shortName>
    </alternativeName>
    <domain>
        <recommendedName>
            <fullName evidence="3">Phosphopantothenoylcysteine decarboxylase</fullName>
            <shortName evidence="3">PPC decarboxylase</shortName>
            <shortName evidence="3">PPC-DC</shortName>
            <ecNumber evidence="3">4.1.1.36</ecNumber>
        </recommendedName>
        <alternativeName>
            <fullName evidence="3">CoaC</fullName>
        </alternativeName>
    </domain>
    <domain>
        <recommendedName>
            <fullName evidence="3">Phosphopantothenate--cysteine ligase</fullName>
            <ecNumber evidence="3">6.3.2.5</ecNumber>
        </recommendedName>
        <alternativeName>
            <fullName evidence="3">CoaB</fullName>
        </alternativeName>
        <alternativeName>
            <fullName evidence="3">Phosphopantothenoylcysteine synthetase</fullName>
            <shortName evidence="3">PPC synthetase</shortName>
            <shortName evidence="3">PPC-S</shortName>
        </alternativeName>
    </domain>
</protein>
<sequence>MSEVAAIRGTYSSLLKGRRVVLLVSSGVSLYKSIDLARLLIRHGADVHVFMTPKAARLVSPSLFHWATGNKPVVELTGAAEHVEICAEADLLVAAPATANTIVKLSLGIADNAALTCAVAASGAKKVVVPAMNLAMWNSPQVQEAVEKLRKYATVVPPVVEEGKAKYPPPEEVAEYVIDATAPRDYAGVKVLVTAGPTHEHIDDVKYITTPSSGLTGYYFAREAAARGAEVTLVTGPTPLRPPPGVEVVKVVSVLDMHREVMARAREHHLFIFTAAPLDFYVEGKAAGKIDSSLPVYQVTLRQAPKTAQEVKRVNPSAVVVGFKAEYGASEEELVEKARARLRAGGWLMALAHDVSKTGFGTLKDEYIVVTESGVERLGPAHKRELAREVLTKVRPALLPGQRQVEAP</sequence>
<dbReference type="InterPro" id="IPR003382">
    <property type="entry name" value="Flavoprotein"/>
</dbReference>
<keyword evidence="2 3" id="KW-0456">Lyase</keyword>
<evidence type="ECO:0000256" key="1">
    <source>
        <dbReference type="ARBA" id="ARBA00022793"/>
    </source>
</evidence>
<feature type="binding site" evidence="3">
    <location>
        <position position="289"/>
    </location>
    <ligand>
        <name>CTP</name>
        <dbReference type="ChEBI" id="CHEBI:37563"/>
    </ligand>
</feature>
<dbReference type="HAMAP" id="MF_02225">
    <property type="entry name" value="CoaBC"/>
    <property type="match status" value="1"/>
</dbReference>
<comment type="cofactor">
    <cofactor evidence="3">
        <name>FMN</name>
        <dbReference type="ChEBI" id="CHEBI:58210"/>
    </cofactor>
    <text evidence="3">Binds 1 FMN per subunit.</text>
</comment>
<dbReference type="UniPathway" id="UPA00241"/>
<feature type="binding site" evidence="3">
    <location>
        <position position="279"/>
    </location>
    <ligand>
        <name>CTP</name>
        <dbReference type="ChEBI" id="CHEBI:37563"/>
    </ligand>
</feature>
<dbReference type="STRING" id="410359.Pcal_0771"/>
<comment type="catalytic activity">
    <reaction evidence="3">
        <text>N-[(R)-4-phosphopantothenoyl]-L-cysteine + H(+) = (R)-4'-phosphopantetheine + CO2</text>
        <dbReference type="Rhea" id="RHEA:16793"/>
        <dbReference type="ChEBI" id="CHEBI:15378"/>
        <dbReference type="ChEBI" id="CHEBI:16526"/>
        <dbReference type="ChEBI" id="CHEBI:59458"/>
        <dbReference type="ChEBI" id="CHEBI:61723"/>
        <dbReference type="EC" id="4.1.1.36"/>
    </reaction>
</comment>
<dbReference type="Pfam" id="PF04127">
    <property type="entry name" value="DFP"/>
    <property type="match status" value="1"/>
</dbReference>
<dbReference type="InterPro" id="IPR036551">
    <property type="entry name" value="Flavin_trans-like"/>
</dbReference>
<dbReference type="OrthoDB" id="10536at2157"/>
<keyword evidence="3 6" id="KW-0436">Ligase</keyword>
<keyword evidence="1 3" id="KW-0210">Decarboxylase</keyword>
<accession>A3MU80</accession>
<dbReference type="EC" id="4.1.1.36" evidence="3"/>
<comment type="cofactor">
    <cofactor evidence="3">
        <name>Mg(2+)</name>
        <dbReference type="ChEBI" id="CHEBI:18420"/>
    </cofactor>
</comment>
<comment type="pathway">
    <text evidence="3">Cofactor biosynthesis; coenzyme A biosynthesis.</text>
</comment>
<dbReference type="Pfam" id="PF02441">
    <property type="entry name" value="Flavoprotein"/>
    <property type="match status" value="1"/>
</dbReference>
<dbReference type="PANTHER" id="PTHR14359:SF6">
    <property type="entry name" value="PHOSPHOPANTOTHENOYLCYSTEINE DECARBOXYLASE"/>
    <property type="match status" value="1"/>
</dbReference>
<feature type="domain" description="Flavoprotein" evidence="4">
    <location>
        <begin position="19"/>
        <end position="179"/>
    </location>
</feature>
<dbReference type="NCBIfam" id="TIGR00521">
    <property type="entry name" value="coaBC_dfp"/>
    <property type="match status" value="1"/>
</dbReference>
<dbReference type="RefSeq" id="WP_011849455.1">
    <property type="nucleotide sequence ID" value="NC_009073.1"/>
</dbReference>
<dbReference type="PANTHER" id="PTHR14359">
    <property type="entry name" value="HOMO-OLIGOMERIC FLAVIN CONTAINING CYS DECARBOXYLASE FAMILY"/>
    <property type="match status" value="1"/>
</dbReference>
<dbReference type="GeneID" id="4909419"/>
<evidence type="ECO:0000259" key="4">
    <source>
        <dbReference type="Pfam" id="PF02441"/>
    </source>
</evidence>
<feature type="region of interest" description="Phosphopantothenoylcysteine decarboxylase" evidence="3">
    <location>
        <begin position="1"/>
        <end position="190"/>
    </location>
</feature>
<feature type="binding site" evidence="3">
    <location>
        <position position="323"/>
    </location>
    <ligand>
        <name>CTP</name>
        <dbReference type="ChEBI" id="CHEBI:37563"/>
    </ligand>
</feature>
<feature type="region of interest" description="Phosphopantothenate--cysteine ligase" evidence="3">
    <location>
        <begin position="191"/>
        <end position="408"/>
    </location>
</feature>
<keyword evidence="3" id="KW-0460">Magnesium</keyword>
<proteinExistence type="inferred from homology"/>
<dbReference type="InterPro" id="IPR035929">
    <property type="entry name" value="CoaB-like_sf"/>
</dbReference>
<dbReference type="AlphaFoldDB" id="A3MU80"/>
<dbReference type="eggNOG" id="arCOG01704">
    <property type="taxonomic scope" value="Archaea"/>
</dbReference>
<dbReference type="EC" id="6.3.2.5" evidence="3"/>
<dbReference type="GO" id="GO:0010181">
    <property type="term" value="F:FMN binding"/>
    <property type="evidence" value="ECO:0007669"/>
    <property type="project" value="UniProtKB-UniRule"/>
</dbReference>
<keyword evidence="3" id="KW-0479">Metal-binding</keyword>
<comment type="function">
    <text evidence="3">Catalyzes two sequential steps in the biosynthesis of coenzyme A. In the first step cysteine is conjugated to 4'-phosphopantothenate to form 4-phosphopantothenoylcysteine. In the second step the latter compound is decarboxylated to form 4'-phosphopantotheine.</text>
</comment>
<dbReference type="HOGENOM" id="CLU_033319_0_3_2"/>
<comment type="catalytic activity">
    <reaction evidence="3">
        <text>(R)-4'-phosphopantothenate + L-cysteine + CTP = N-[(R)-4-phosphopantothenoyl]-L-cysteine + CMP + diphosphate + H(+)</text>
        <dbReference type="Rhea" id="RHEA:19397"/>
        <dbReference type="ChEBI" id="CHEBI:10986"/>
        <dbReference type="ChEBI" id="CHEBI:15378"/>
        <dbReference type="ChEBI" id="CHEBI:33019"/>
        <dbReference type="ChEBI" id="CHEBI:35235"/>
        <dbReference type="ChEBI" id="CHEBI:37563"/>
        <dbReference type="ChEBI" id="CHEBI:59458"/>
        <dbReference type="ChEBI" id="CHEBI:60377"/>
        <dbReference type="EC" id="6.3.2.5"/>
    </reaction>
</comment>
<dbReference type="SUPFAM" id="SSF52507">
    <property type="entry name" value="Homo-oligomeric flavin-containing Cys decarboxylases, HFCD"/>
    <property type="match status" value="1"/>
</dbReference>
<dbReference type="Gene3D" id="3.40.50.10300">
    <property type="entry name" value="CoaB-like"/>
    <property type="match status" value="1"/>
</dbReference>
<name>A3MU80_PYRCJ</name>